<gene>
    <name evidence="1" type="ORF">NRB20_60300</name>
</gene>
<dbReference type="AlphaFoldDB" id="A0A7K0DAV1"/>
<sequence length="98" mass="10295">MSNFLQADLDTLHRLGGTLAGHSDAIAKIKVTGSVTMPNSPVQGSADQIADAVSKAYALIGDNIRQMSEGAKTAATTYEETDQAFAAQLHRYTGGAQR</sequence>
<reference evidence="1 2" key="1">
    <citation type="submission" date="2019-10" db="EMBL/GenBank/DDBJ databases">
        <title>Nocardia macrotermitis sp. nov. and Nocardia aurantia sp. nov., isolated from the gut of fungus growing-termite Macrotermes natalensis.</title>
        <authorList>
            <person name="Benndorf R."/>
            <person name="Schwitalla J."/>
            <person name="Martin K."/>
            <person name="De Beer W."/>
            <person name="Kaster A.-K."/>
            <person name="Vollmers J."/>
            <person name="Poulsen M."/>
            <person name="Beemelmanns C."/>
        </authorList>
    </citation>
    <scope>NUCLEOTIDE SEQUENCE [LARGE SCALE GENOMIC DNA]</scope>
    <source>
        <strain evidence="1 2">RB20</strain>
    </source>
</reference>
<name>A0A7K0DAV1_9NOCA</name>
<keyword evidence="2" id="KW-1185">Reference proteome</keyword>
<organism evidence="1 2">
    <name type="scientific">Nocardia macrotermitis</name>
    <dbReference type="NCBI Taxonomy" id="2585198"/>
    <lineage>
        <taxon>Bacteria</taxon>
        <taxon>Bacillati</taxon>
        <taxon>Actinomycetota</taxon>
        <taxon>Actinomycetes</taxon>
        <taxon>Mycobacteriales</taxon>
        <taxon>Nocardiaceae</taxon>
        <taxon>Nocardia</taxon>
    </lineage>
</organism>
<accession>A0A7K0DAV1</accession>
<dbReference type="OrthoDB" id="4466740at2"/>
<dbReference type="Proteomes" id="UP000438448">
    <property type="component" value="Unassembled WGS sequence"/>
</dbReference>
<protein>
    <recommendedName>
        <fullName evidence="3">Excreted virulence factor EspC (Type VII ESX diderm)</fullName>
    </recommendedName>
</protein>
<evidence type="ECO:0000313" key="2">
    <source>
        <dbReference type="Proteomes" id="UP000438448"/>
    </source>
</evidence>
<dbReference type="EMBL" id="WEGK01000016">
    <property type="protein sequence ID" value="MQY22906.1"/>
    <property type="molecule type" value="Genomic_DNA"/>
</dbReference>
<dbReference type="RefSeq" id="WP_153414730.1">
    <property type="nucleotide sequence ID" value="NZ_WEGK01000016.1"/>
</dbReference>
<evidence type="ECO:0008006" key="3">
    <source>
        <dbReference type="Google" id="ProtNLM"/>
    </source>
</evidence>
<evidence type="ECO:0000313" key="1">
    <source>
        <dbReference type="EMBL" id="MQY22906.1"/>
    </source>
</evidence>
<comment type="caution">
    <text evidence="1">The sequence shown here is derived from an EMBL/GenBank/DDBJ whole genome shotgun (WGS) entry which is preliminary data.</text>
</comment>
<proteinExistence type="predicted"/>